<evidence type="ECO:0000313" key="2">
    <source>
        <dbReference type="EMBL" id="CAE8735179.1"/>
    </source>
</evidence>
<feature type="signal peptide" evidence="1">
    <location>
        <begin position="1"/>
        <end position="31"/>
    </location>
</feature>
<comment type="caution">
    <text evidence="2">The sequence shown here is derived from an EMBL/GenBank/DDBJ whole genome shotgun (WGS) entry which is preliminary data.</text>
</comment>
<reference evidence="2" key="1">
    <citation type="submission" date="2021-02" db="EMBL/GenBank/DDBJ databases">
        <authorList>
            <person name="Dougan E. K."/>
            <person name="Rhodes N."/>
            <person name="Thang M."/>
            <person name="Chan C."/>
        </authorList>
    </citation>
    <scope>NUCLEOTIDE SEQUENCE</scope>
</reference>
<keyword evidence="1" id="KW-0732">Signal</keyword>
<protein>
    <submittedName>
        <fullName evidence="2">Uncharacterized protein</fullName>
    </submittedName>
</protein>
<feature type="chain" id="PRO_5032456085" evidence="1">
    <location>
        <begin position="32"/>
        <end position="173"/>
    </location>
</feature>
<gene>
    <name evidence="2" type="ORF">PGLA2088_LOCUS47696</name>
</gene>
<dbReference type="AlphaFoldDB" id="A0A813LQW7"/>
<evidence type="ECO:0000313" key="3">
    <source>
        <dbReference type="Proteomes" id="UP000626109"/>
    </source>
</evidence>
<name>A0A813LQW7_POLGL</name>
<sequence length="173" mass="18414">MARLGQVSLAMAGAAMMHAIACLGPCPSSAAWGWMLTPKEAPELLAKAATALWSCSEAPVGIDGGESDQYRTSNNLEYGDAQMVKYFTDHCKCSVLPKPGFTCDIAQTLLVGKALGEHKRLKAGDVIQPHKLGPECTNTGYPGAPIDCQLQWAQEPVCKEAERPVKGDCCSTM</sequence>
<dbReference type="Proteomes" id="UP000626109">
    <property type="component" value="Unassembled WGS sequence"/>
</dbReference>
<accession>A0A813LQW7</accession>
<proteinExistence type="predicted"/>
<dbReference type="EMBL" id="CAJNNW010036521">
    <property type="protein sequence ID" value="CAE8735179.1"/>
    <property type="molecule type" value="Genomic_DNA"/>
</dbReference>
<evidence type="ECO:0000256" key="1">
    <source>
        <dbReference type="SAM" id="SignalP"/>
    </source>
</evidence>
<organism evidence="2 3">
    <name type="scientific">Polarella glacialis</name>
    <name type="common">Dinoflagellate</name>
    <dbReference type="NCBI Taxonomy" id="89957"/>
    <lineage>
        <taxon>Eukaryota</taxon>
        <taxon>Sar</taxon>
        <taxon>Alveolata</taxon>
        <taxon>Dinophyceae</taxon>
        <taxon>Suessiales</taxon>
        <taxon>Suessiaceae</taxon>
        <taxon>Polarella</taxon>
    </lineage>
</organism>